<evidence type="ECO:0000313" key="1">
    <source>
        <dbReference type="EMBL" id="GGY78695.1"/>
    </source>
</evidence>
<gene>
    <name evidence="2" type="ORF">E1742_07545</name>
    <name evidence="1" type="ORF">GCM10007388_09570</name>
</gene>
<reference evidence="2 3" key="2">
    <citation type="submission" date="2019-03" db="EMBL/GenBank/DDBJ databases">
        <title>Draft Genome Sequences of Six Type Strains of the Genus Massilia.</title>
        <authorList>
            <person name="Miess H."/>
            <person name="Frediansyhah A."/>
            <person name="Gross H."/>
        </authorList>
    </citation>
    <scope>NUCLEOTIDE SEQUENCE [LARGE SCALE GENOMIC DNA]</scope>
    <source>
        <strain evidence="2 3">DSM 17505</strain>
    </source>
</reference>
<dbReference type="Proteomes" id="UP000294359">
    <property type="component" value="Chromosome"/>
</dbReference>
<dbReference type="RefSeq" id="WP_134384309.1">
    <property type="nucleotide sequence ID" value="NZ_BMWW01000001.1"/>
</dbReference>
<proteinExistence type="predicted"/>
<dbReference type="EMBL" id="CP038026">
    <property type="protein sequence ID" value="QBQ36019.1"/>
    <property type="molecule type" value="Genomic_DNA"/>
</dbReference>
<reference evidence="1" key="1">
    <citation type="journal article" date="2014" name="Int. J. Syst. Evol. Microbiol.">
        <title>Complete genome sequence of Corynebacterium casei LMG S-19264T (=DSM 44701T), isolated from a smear-ripened cheese.</title>
        <authorList>
            <consortium name="US DOE Joint Genome Institute (JGI-PGF)"/>
            <person name="Walter F."/>
            <person name="Albersmeier A."/>
            <person name="Kalinowski J."/>
            <person name="Ruckert C."/>
        </authorList>
    </citation>
    <scope>NUCLEOTIDE SEQUENCE</scope>
    <source>
        <strain evidence="1">KCTC 12344</strain>
    </source>
</reference>
<dbReference type="OrthoDB" id="9801656at2"/>
<keyword evidence="3" id="KW-1185">Reference proteome</keyword>
<evidence type="ECO:0000313" key="2">
    <source>
        <dbReference type="EMBL" id="QBQ36019.1"/>
    </source>
</evidence>
<organism evidence="1 4">
    <name type="scientific">Pseudoduganella plicata</name>
    <dbReference type="NCBI Taxonomy" id="321984"/>
    <lineage>
        <taxon>Bacteria</taxon>
        <taxon>Pseudomonadati</taxon>
        <taxon>Pseudomonadota</taxon>
        <taxon>Betaproteobacteria</taxon>
        <taxon>Burkholderiales</taxon>
        <taxon>Oxalobacteraceae</taxon>
        <taxon>Telluria group</taxon>
        <taxon>Pseudoduganella</taxon>
    </lineage>
</organism>
<evidence type="ECO:0008006" key="5">
    <source>
        <dbReference type="Google" id="ProtNLM"/>
    </source>
</evidence>
<reference evidence="1" key="3">
    <citation type="submission" date="2022-12" db="EMBL/GenBank/DDBJ databases">
        <authorList>
            <person name="Sun Q."/>
            <person name="Kim S."/>
        </authorList>
    </citation>
    <scope>NUCLEOTIDE SEQUENCE</scope>
    <source>
        <strain evidence="1">KCTC 12344</strain>
    </source>
</reference>
<accession>A0A4P7BF80</accession>
<dbReference type="EMBL" id="BMWW01000001">
    <property type="protein sequence ID" value="GGY78695.1"/>
    <property type="molecule type" value="Genomic_DNA"/>
</dbReference>
<name>A0A4P7BF80_9BURK</name>
<evidence type="ECO:0000313" key="4">
    <source>
        <dbReference type="Proteomes" id="UP000619512"/>
    </source>
</evidence>
<sequence length="59" mass="6663">MTTPGSVTIRTLQADDAAALLAFEIANRAWFEQHIEPRDRAGRRIELRHLLVLPPRGIT</sequence>
<protein>
    <recommendedName>
        <fullName evidence="5">GNAT family N-acetyltransferase</fullName>
    </recommendedName>
</protein>
<dbReference type="AlphaFoldDB" id="A0A4P7BF80"/>
<dbReference type="Proteomes" id="UP000619512">
    <property type="component" value="Unassembled WGS sequence"/>
</dbReference>
<evidence type="ECO:0000313" key="3">
    <source>
        <dbReference type="Proteomes" id="UP000294359"/>
    </source>
</evidence>